<feature type="chain" id="PRO_5025064397" description="Lysozyme inhibitor LprI-like N-terminal domain-containing protein" evidence="2">
    <location>
        <begin position="24"/>
        <end position="212"/>
    </location>
</feature>
<protein>
    <recommendedName>
        <fullName evidence="3">Lysozyme inhibitor LprI-like N-terminal domain-containing protein</fullName>
    </recommendedName>
</protein>
<feature type="signal peptide" evidence="2">
    <location>
        <begin position="1"/>
        <end position="23"/>
    </location>
</feature>
<reference evidence="4 5" key="1">
    <citation type="submission" date="2019-12" db="EMBL/GenBank/DDBJ databases">
        <authorList>
            <person name="Reyes-Prieto M."/>
        </authorList>
    </citation>
    <scope>NUCLEOTIDE SEQUENCE [LARGE SCALE GENOMIC DNA]</scope>
    <source>
        <strain evidence="4">HF14-78462</strain>
    </source>
</reference>
<gene>
    <name evidence="4" type="ORF">STARVERO_02998</name>
</gene>
<accession>A0A5S9PHZ7</accession>
<dbReference type="Proteomes" id="UP000433050">
    <property type="component" value="Unassembled WGS sequence"/>
</dbReference>
<evidence type="ECO:0000256" key="1">
    <source>
        <dbReference type="SAM" id="MobiDB-lite"/>
    </source>
</evidence>
<feature type="domain" description="Lysozyme inhibitor LprI-like N-terminal" evidence="3">
    <location>
        <begin position="39"/>
        <end position="142"/>
    </location>
</feature>
<feature type="region of interest" description="Disordered" evidence="1">
    <location>
        <begin position="144"/>
        <end position="204"/>
    </location>
</feature>
<evidence type="ECO:0000259" key="3">
    <source>
        <dbReference type="Pfam" id="PF07007"/>
    </source>
</evidence>
<dbReference type="EMBL" id="CACSAS010000001">
    <property type="protein sequence ID" value="CAA0103320.1"/>
    <property type="molecule type" value="Genomic_DNA"/>
</dbReference>
<dbReference type="Pfam" id="PF07007">
    <property type="entry name" value="LprI"/>
    <property type="match status" value="1"/>
</dbReference>
<dbReference type="RefSeq" id="WP_159599738.1">
    <property type="nucleotide sequence ID" value="NZ_CACSAS010000001.1"/>
</dbReference>
<sequence length="212" mass="22169">MPRPAGIARVGAVLLGTLGSATAAEPPTGCTRGGSDARAYLDCLNARQKASEETLARAEAGVEQAIAARQDLPPPQRNRWRALFEESQSRFVLWRNFECQSIAPFEGSEAERSVGGRLGGIGVLEQRMVCLIIHNEHRASDLADRYAPPGGWKQAPPVAGEASANPSAAQGQPTAPVSPTVNSVAPDPASRSSATSGSAMPGGTMRIIEMSP</sequence>
<evidence type="ECO:0000313" key="4">
    <source>
        <dbReference type="EMBL" id="CAA0103320.1"/>
    </source>
</evidence>
<keyword evidence="2" id="KW-0732">Signal</keyword>
<dbReference type="AlphaFoldDB" id="A0A5S9PHZ7"/>
<organism evidence="4 5">
    <name type="scientific">Starkeya nomas</name>
    <dbReference type="NCBI Taxonomy" id="2666134"/>
    <lineage>
        <taxon>Bacteria</taxon>
        <taxon>Pseudomonadati</taxon>
        <taxon>Pseudomonadota</taxon>
        <taxon>Alphaproteobacteria</taxon>
        <taxon>Hyphomicrobiales</taxon>
        <taxon>Xanthobacteraceae</taxon>
        <taxon>Starkeya</taxon>
    </lineage>
</organism>
<proteinExistence type="predicted"/>
<dbReference type="InterPro" id="IPR009739">
    <property type="entry name" value="LprI-like_N"/>
</dbReference>
<keyword evidence="5" id="KW-1185">Reference proteome</keyword>
<evidence type="ECO:0000313" key="5">
    <source>
        <dbReference type="Proteomes" id="UP000433050"/>
    </source>
</evidence>
<feature type="compositionally biased region" description="Polar residues" evidence="1">
    <location>
        <begin position="164"/>
        <end position="183"/>
    </location>
</feature>
<evidence type="ECO:0000256" key="2">
    <source>
        <dbReference type="SAM" id="SignalP"/>
    </source>
</evidence>
<name>A0A5S9PHZ7_9HYPH</name>